<dbReference type="EMBL" id="LMCB01000015">
    <property type="protein sequence ID" value="KZL19351.1"/>
    <property type="molecule type" value="Genomic_DNA"/>
</dbReference>
<comment type="subunit">
    <text evidence="5">Homodimer.</text>
</comment>
<comment type="subcellular location">
    <subcellularLocation>
        <location evidence="5">Cytoplasm</location>
    </subcellularLocation>
</comment>
<dbReference type="CDD" id="cd18081">
    <property type="entry name" value="RlmH-like"/>
    <property type="match status" value="1"/>
</dbReference>
<keyword evidence="7" id="KW-1185">Reference proteome</keyword>
<organism evidence="6 7">
    <name type="scientific">Pseudovibrio axinellae</name>
    <dbReference type="NCBI Taxonomy" id="989403"/>
    <lineage>
        <taxon>Bacteria</taxon>
        <taxon>Pseudomonadati</taxon>
        <taxon>Pseudomonadota</taxon>
        <taxon>Alphaproteobacteria</taxon>
        <taxon>Hyphomicrobiales</taxon>
        <taxon>Stappiaceae</taxon>
        <taxon>Pseudovibrio</taxon>
    </lineage>
</organism>
<dbReference type="Gene3D" id="3.40.1280.10">
    <property type="match status" value="1"/>
</dbReference>
<dbReference type="HAMAP" id="MF_00658">
    <property type="entry name" value="23SrRNA_methyltr_H"/>
    <property type="match status" value="1"/>
</dbReference>
<accession>A0A165YYL7</accession>
<dbReference type="PIRSF" id="PIRSF004505">
    <property type="entry name" value="MT_bac"/>
    <property type="match status" value="1"/>
</dbReference>
<comment type="similarity">
    <text evidence="4 5">Belongs to the RNA methyltransferase RlmH family.</text>
</comment>
<feature type="binding site" evidence="5">
    <location>
        <begin position="127"/>
        <end position="132"/>
    </location>
    <ligand>
        <name>S-adenosyl-L-methionine</name>
        <dbReference type="ChEBI" id="CHEBI:59789"/>
    </ligand>
</feature>
<comment type="caution">
    <text evidence="6">The sequence shown here is derived from an EMBL/GenBank/DDBJ whole genome shotgun (WGS) entry which is preliminary data.</text>
</comment>
<dbReference type="STRING" id="989403.SAMN05421798_102604"/>
<evidence type="ECO:0000313" key="7">
    <source>
        <dbReference type="Proteomes" id="UP000076577"/>
    </source>
</evidence>
<evidence type="ECO:0000256" key="2">
    <source>
        <dbReference type="ARBA" id="ARBA00022679"/>
    </source>
</evidence>
<proteinExistence type="inferred from homology"/>
<gene>
    <name evidence="5 6" type="primary">rlmH</name>
    <name evidence="6" type="ORF">PsAD2_02104</name>
</gene>
<keyword evidence="3 5" id="KW-0949">S-adenosyl-L-methionine</keyword>
<dbReference type="AlphaFoldDB" id="A0A165YYL7"/>
<comment type="catalytic activity">
    <reaction evidence="5">
        <text>pseudouridine(1915) in 23S rRNA + S-adenosyl-L-methionine = N(3)-methylpseudouridine(1915) in 23S rRNA + S-adenosyl-L-homocysteine + H(+)</text>
        <dbReference type="Rhea" id="RHEA:42752"/>
        <dbReference type="Rhea" id="RHEA-COMP:10221"/>
        <dbReference type="Rhea" id="RHEA-COMP:10222"/>
        <dbReference type="ChEBI" id="CHEBI:15378"/>
        <dbReference type="ChEBI" id="CHEBI:57856"/>
        <dbReference type="ChEBI" id="CHEBI:59789"/>
        <dbReference type="ChEBI" id="CHEBI:65314"/>
        <dbReference type="ChEBI" id="CHEBI:74486"/>
        <dbReference type="EC" id="2.1.1.177"/>
    </reaction>
</comment>
<evidence type="ECO:0000313" key="6">
    <source>
        <dbReference type="EMBL" id="KZL19351.1"/>
    </source>
</evidence>
<evidence type="ECO:0000256" key="3">
    <source>
        <dbReference type="ARBA" id="ARBA00022691"/>
    </source>
</evidence>
<dbReference type="InterPro" id="IPR003742">
    <property type="entry name" value="RlmH-like"/>
</dbReference>
<dbReference type="InterPro" id="IPR029026">
    <property type="entry name" value="tRNA_m1G_MTases_N"/>
</dbReference>
<feature type="binding site" evidence="5">
    <location>
        <position position="108"/>
    </location>
    <ligand>
        <name>S-adenosyl-L-methionine</name>
        <dbReference type="ChEBI" id="CHEBI:59789"/>
    </ligand>
</feature>
<sequence>MKVTIACVGKMKAGAEKDMFERYLDRARKAGRSVGITSVSVVELSESRAARTQDRKDEEAQLLLNALPSGAILIALDEHGKALSSEVFAKKVGDWADQGTSDVVLAIGGADGHGQALLQRADLKLALGSMTWPHQLVRIMCGEQIYRAITILTGHPYHRV</sequence>
<protein>
    <recommendedName>
        <fullName evidence="5">Ribosomal RNA large subunit methyltransferase H</fullName>
        <ecNumber evidence="5">2.1.1.177</ecNumber>
    </recommendedName>
    <alternativeName>
        <fullName evidence="5">23S rRNA (pseudouridine1915-N3)-methyltransferase</fullName>
    </alternativeName>
    <alternativeName>
        <fullName evidence="5">23S rRNA m3Psi1915 methyltransferase</fullName>
    </alternativeName>
    <alternativeName>
        <fullName evidence="5">rRNA (pseudouridine-N3-)-methyltransferase RlmH</fullName>
    </alternativeName>
</protein>
<comment type="function">
    <text evidence="5">Specifically methylates the pseudouridine at position 1915 (m3Psi1915) in 23S rRNA.</text>
</comment>
<dbReference type="Pfam" id="PF02590">
    <property type="entry name" value="SPOUT_MTase"/>
    <property type="match status" value="1"/>
</dbReference>
<feature type="binding site" evidence="5">
    <location>
        <position position="76"/>
    </location>
    <ligand>
        <name>S-adenosyl-L-methionine</name>
        <dbReference type="ChEBI" id="CHEBI:59789"/>
    </ligand>
</feature>
<evidence type="ECO:0000256" key="1">
    <source>
        <dbReference type="ARBA" id="ARBA00022603"/>
    </source>
</evidence>
<keyword evidence="2 5" id="KW-0808">Transferase</keyword>
<keyword evidence="1 5" id="KW-0489">Methyltransferase</keyword>
<reference evidence="6 7" key="1">
    <citation type="journal article" date="2016" name="Front. Microbiol.">
        <title>Comparative Genomic Analysis Reveals a Diverse Repertoire of Genes Involved in Prokaryote-Eukaryote Interactions within the Pseudovibrio Genus.</title>
        <authorList>
            <person name="Romano S."/>
            <person name="Fernandez-Guerra A."/>
            <person name="Reen F.J."/>
            <person name="Glockner F.O."/>
            <person name="Crowley S.P."/>
            <person name="O'Sullivan O."/>
            <person name="Cotter P.D."/>
            <person name="Adams C."/>
            <person name="Dobson A.D."/>
            <person name="O'Gara F."/>
        </authorList>
    </citation>
    <scope>NUCLEOTIDE SEQUENCE [LARGE SCALE GENOMIC DNA]</scope>
    <source>
        <strain evidence="6 7">Ad2</strain>
    </source>
</reference>
<dbReference type="OrthoDB" id="9806643at2"/>
<keyword evidence="5" id="KW-0698">rRNA processing</keyword>
<dbReference type="Proteomes" id="UP000076577">
    <property type="component" value="Unassembled WGS sequence"/>
</dbReference>
<keyword evidence="5" id="KW-0963">Cytoplasm</keyword>
<dbReference type="InterPro" id="IPR029028">
    <property type="entry name" value="Alpha/beta_knot_MTases"/>
</dbReference>
<dbReference type="GO" id="GO:0005737">
    <property type="term" value="C:cytoplasm"/>
    <property type="evidence" value="ECO:0007669"/>
    <property type="project" value="UniProtKB-SubCell"/>
</dbReference>
<evidence type="ECO:0000256" key="5">
    <source>
        <dbReference type="HAMAP-Rule" id="MF_00658"/>
    </source>
</evidence>
<dbReference type="PATRIC" id="fig|989403.3.peg.2248"/>
<dbReference type="GO" id="GO:0070038">
    <property type="term" value="F:rRNA (pseudouridine-N3-)-methyltransferase activity"/>
    <property type="evidence" value="ECO:0007669"/>
    <property type="project" value="UniProtKB-UniRule"/>
</dbReference>
<name>A0A165YYL7_9HYPH</name>
<dbReference type="NCBIfam" id="NF000989">
    <property type="entry name" value="PRK00103.2-3"/>
    <property type="match status" value="1"/>
</dbReference>
<dbReference type="RefSeq" id="WP_068005675.1">
    <property type="nucleotide sequence ID" value="NZ_FOFM01000002.1"/>
</dbReference>
<dbReference type="EC" id="2.1.1.177" evidence="5"/>
<dbReference type="PANTHER" id="PTHR33603:SF1">
    <property type="entry name" value="RIBOSOMAL RNA LARGE SUBUNIT METHYLTRANSFERASE H"/>
    <property type="match status" value="1"/>
</dbReference>
<dbReference type="SUPFAM" id="SSF75217">
    <property type="entry name" value="alpha/beta knot"/>
    <property type="match status" value="1"/>
</dbReference>
<evidence type="ECO:0000256" key="4">
    <source>
        <dbReference type="ARBA" id="ARBA00038303"/>
    </source>
</evidence>
<dbReference type="PANTHER" id="PTHR33603">
    <property type="entry name" value="METHYLTRANSFERASE"/>
    <property type="match status" value="1"/>
</dbReference>